<name>A0A6J4SYM0_9SPHN</name>
<gene>
    <name evidence="1" type="ORF">AVDCRST_MAG09-1223</name>
</gene>
<evidence type="ECO:0000313" key="1">
    <source>
        <dbReference type="EMBL" id="CAA9508574.1"/>
    </source>
</evidence>
<dbReference type="EMBL" id="CADCVZ010000029">
    <property type="protein sequence ID" value="CAA9508574.1"/>
    <property type="molecule type" value="Genomic_DNA"/>
</dbReference>
<accession>A0A6J4SYM0</accession>
<dbReference type="AlphaFoldDB" id="A0A6J4SYM0"/>
<organism evidence="1">
    <name type="scientific">uncultured Sphingomonas sp</name>
    <dbReference type="NCBI Taxonomy" id="158754"/>
    <lineage>
        <taxon>Bacteria</taxon>
        <taxon>Pseudomonadati</taxon>
        <taxon>Pseudomonadota</taxon>
        <taxon>Alphaproteobacteria</taxon>
        <taxon>Sphingomonadales</taxon>
        <taxon>Sphingomonadaceae</taxon>
        <taxon>Sphingomonas</taxon>
        <taxon>environmental samples</taxon>
    </lineage>
</organism>
<sequence>MTIRSVGTVREVVQSGGELWLKLGGASLPLSDLVRVAAPPAA</sequence>
<protein>
    <submittedName>
        <fullName evidence="1">Uncharacterized protein</fullName>
    </submittedName>
</protein>
<proteinExistence type="predicted"/>
<reference evidence="1" key="1">
    <citation type="submission" date="2020-02" db="EMBL/GenBank/DDBJ databases">
        <authorList>
            <person name="Meier V. D."/>
        </authorList>
    </citation>
    <scope>NUCLEOTIDE SEQUENCE</scope>
    <source>
        <strain evidence="1">AVDCRST_MAG09</strain>
    </source>
</reference>